<feature type="region of interest" description="Disordered" evidence="5">
    <location>
        <begin position="322"/>
        <end position="353"/>
    </location>
</feature>
<dbReference type="InterPro" id="IPR048052">
    <property type="entry name" value="FM1-like"/>
</dbReference>
<dbReference type="InterPro" id="IPR032364">
    <property type="entry name" value="GramPos_pilinD1_N"/>
</dbReference>
<dbReference type="InterPro" id="IPR026466">
    <property type="entry name" value="Fim_isopep_form_D2_dom"/>
</dbReference>
<dbReference type="InterPro" id="IPR013783">
    <property type="entry name" value="Ig-like_fold"/>
</dbReference>
<dbReference type="InterPro" id="IPR019931">
    <property type="entry name" value="LPXTG_anchor"/>
</dbReference>
<keyword evidence="2" id="KW-0964">Secreted</keyword>
<dbReference type="Pfam" id="PF00746">
    <property type="entry name" value="Gram_pos_anchor"/>
    <property type="match status" value="1"/>
</dbReference>
<feature type="transmembrane region" description="Helical" evidence="6">
    <location>
        <begin position="491"/>
        <end position="513"/>
    </location>
</feature>
<evidence type="ECO:0000256" key="2">
    <source>
        <dbReference type="ARBA" id="ARBA00022525"/>
    </source>
</evidence>
<evidence type="ECO:0000259" key="10">
    <source>
        <dbReference type="Pfam" id="PF17802"/>
    </source>
</evidence>
<evidence type="ECO:0000313" key="11">
    <source>
        <dbReference type="EMBL" id="BDR54174.1"/>
    </source>
</evidence>
<feature type="compositionally biased region" description="Polar residues" evidence="5">
    <location>
        <begin position="58"/>
        <end position="74"/>
    </location>
</feature>
<dbReference type="Proteomes" id="UP001321748">
    <property type="component" value="Chromosome"/>
</dbReference>
<evidence type="ECO:0000313" key="12">
    <source>
        <dbReference type="Proteomes" id="UP001321748"/>
    </source>
</evidence>
<dbReference type="Gene3D" id="2.60.40.10">
    <property type="entry name" value="Immunoglobulins"/>
    <property type="match status" value="2"/>
</dbReference>
<evidence type="ECO:0000256" key="7">
    <source>
        <dbReference type="SAM" id="SignalP"/>
    </source>
</evidence>
<feature type="region of interest" description="Disordered" evidence="5">
    <location>
        <begin position="55"/>
        <end position="75"/>
    </location>
</feature>
<protein>
    <submittedName>
        <fullName evidence="11">Type-2 fimbrial major subunit</fullName>
    </submittedName>
</protein>
<dbReference type="EMBL" id="AP026800">
    <property type="protein sequence ID" value="BDR54174.1"/>
    <property type="molecule type" value="Genomic_DNA"/>
</dbReference>
<keyword evidence="12" id="KW-1185">Reference proteome</keyword>
<feature type="compositionally biased region" description="Pro residues" evidence="5">
    <location>
        <begin position="328"/>
        <end position="349"/>
    </location>
</feature>
<feature type="domain" description="Gram-positive cocci surface proteins LPxTG" evidence="8">
    <location>
        <begin position="479"/>
        <end position="516"/>
    </location>
</feature>
<dbReference type="Pfam" id="PF17802">
    <property type="entry name" value="SpaA"/>
    <property type="match status" value="1"/>
</dbReference>
<evidence type="ECO:0000256" key="1">
    <source>
        <dbReference type="ARBA" id="ARBA00022512"/>
    </source>
</evidence>
<dbReference type="InterPro" id="IPR041033">
    <property type="entry name" value="SpaA_PFL_dom_1"/>
</dbReference>
<accession>A0ABN6SEQ3</accession>
<feature type="signal peptide" evidence="7">
    <location>
        <begin position="1"/>
        <end position="31"/>
    </location>
</feature>
<dbReference type="NCBIfam" id="NF033902">
    <property type="entry name" value="iso_D2_wall_anc"/>
    <property type="match status" value="1"/>
</dbReference>
<evidence type="ECO:0000259" key="9">
    <source>
        <dbReference type="Pfam" id="PF16555"/>
    </source>
</evidence>
<gene>
    <name evidence="11" type="ORF">KIMH_02850</name>
</gene>
<feature type="domain" description="Gram-positive pilin subunit D1 N-terminal" evidence="9">
    <location>
        <begin position="45"/>
        <end position="197"/>
    </location>
</feature>
<dbReference type="Pfam" id="PF16555">
    <property type="entry name" value="GramPos_pilinD1"/>
    <property type="match status" value="1"/>
</dbReference>
<evidence type="ECO:0000256" key="6">
    <source>
        <dbReference type="SAM" id="Phobius"/>
    </source>
</evidence>
<dbReference type="NCBIfam" id="TIGR01167">
    <property type="entry name" value="LPXTG_anchor"/>
    <property type="match status" value="1"/>
</dbReference>
<reference evidence="11 12" key="1">
    <citation type="journal article" date="2023" name="Microbiol. Spectr.">
        <title>Symbiosis of Carpenter Bees with Uncharacterized Lactic Acid Bacteria Showing NAD Auxotrophy.</title>
        <authorList>
            <person name="Kawasaki S."/>
            <person name="Ozawa K."/>
            <person name="Mori T."/>
            <person name="Yamamoto A."/>
            <person name="Ito M."/>
            <person name="Ohkuma M."/>
            <person name="Sakamoto M."/>
            <person name="Matsutani M."/>
        </authorList>
    </citation>
    <scope>NUCLEOTIDE SEQUENCE [LARGE SCALE GENOMIC DNA]</scope>
    <source>
        <strain evidence="11 12">KimH</strain>
    </source>
</reference>
<evidence type="ECO:0000259" key="8">
    <source>
        <dbReference type="Pfam" id="PF00746"/>
    </source>
</evidence>
<keyword evidence="3 7" id="KW-0732">Signal</keyword>
<evidence type="ECO:0000256" key="5">
    <source>
        <dbReference type="SAM" id="MobiDB-lite"/>
    </source>
</evidence>
<feature type="chain" id="PRO_5046300456" evidence="7">
    <location>
        <begin position="32"/>
        <end position="517"/>
    </location>
</feature>
<dbReference type="Gene3D" id="2.60.40.740">
    <property type="match status" value="1"/>
</dbReference>
<dbReference type="NCBIfam" id="TIGR04226">
    <property type="entry name" value="RrgB_K2N_iso_D2"/>
    <property type="match status" value="1"/>
</dbReference>
<organism evidence="11 12">
    <name type="scientific">Bombiscardovia apis</name>
    <dbReference type="NCBI Taxonomy" id="2932182"/>
    <lineage>
        <taxon>Bacteria</taxon>
        <taxon>Bacillati</taxon>
        <taxon>Actinomycetota</taxon>
        <taxon>Actinomycetes</taxon>
        <taxon>Bifidobacteriales</taxon>
        <taxon>Bifidobacteriaceae</taxon>
        <taxon>Bombiscardovia</taxon>
    </lineage>
</organism>
<keyword evidence="6" id="KW-0472">Membrane</keyword>
<sequence>MIMKHVGVRVWEAALVAVSLASLGLTGAAVALPSAPEYGDIDQSKTGSVIIHKHERQNGTSETASPDGSASISTPGIEDVEFTLYRVAGLDMSDPATWDEMATWIAPSVLDDASAATTTINNHALTTPGVKVTTDATGLATASNLPVGAYVVAETRHPSQVVDIAQPFIVTIPFPDNARPSGATNGWLYDVNVYPKNGVGSIDKTVSEQTGLGLGSIVSFPVTVGVAKIADNASFSYYVVHDPMDSRLTDVKVASVTVDGTAVPATHWKETVTGQDVDLSFTQAGLAWLKTIAGKQIVVTFQGKVNSLGADGIIRNKAELYSDTQVTPDPPVTPPTTPPSNPPTAPPTSPEVRTNWGDVVISKLDAADHSSGLSGAEFEVYEAQTPYAADCSTAQATGNALTVSSGASFVTAVGGKVTIPGLFVSDSKNAPADAAQRCYVIKEIKAPAGYVLPTGSAAFTPVTVKTGVTNGVDVTVEDSKNSMPPLPLTGAAGLVVLTVAGVLLLGAAVFLVIKRRA</sequence>
<keyword evidence="6" id="KW-1133">Transmembrane helix</keyword>
<evidence type="ECO:0000256" key="4">
    <source>
        <dbReference type="ARBA" id="ARBA00023088"/>
    </source>
</evidence>
<keyword evidence="4" id="KW-0572">Peptidoglycan-anchor</keyword>
<feature type="domain" description="SpaA-like prealbumin fold" evidence="10">
    <location>
        <begin position="357"/>
        <end position="460"/>
    </location>
</feature>
<keyword evidence="6" id="KW-0812">Transmembrane</keyword>
<keyword evidence="1" id="KW-0134">Cell wall</keyword>
<proteinExistence type="predicted"/>
<name>A0ABN6SEQ3_9BIFI</name>
<evidence type="ECO:0000256" key="3">
    <source>
        <dbReference type="ARBA" id="ARBA00022729"/>
    </source>
</evidence>